<evidence type="ECO:0000256" key="2">
    <source>
        <dbReference type="SAM" id="MobiDB-lite"/>
    </source>
</evidence>
<dbReference type="Proteomes" id="UP001430584">
    <property type="component" value="Unassembled WGS sequence"/>
</dbReference>
<organism evidence="4 5">
    <name type="scientific">Diplodia seriata</name>
    <dbReference type="NCBI Taxonomy" id="420778"/>
    <lineage>
        <taxon>Eukaryota</taxon>
        <taxon>Fungi</taxon>
        <taxon>Dikarya</taxon>
        <taxon>Ascomycota</taxon>
        <taxon>Pezizomycotina</taxon>
        <taxon>Dothideomycetes</taxon>
        <taxon>Dothideomycetes incertae sedis</taxon>
        <taxon>Botryosphaeriales</taxon>
        <taxon>Botryosphaeriaceae</taxon>
        <taxon>Diplodia</taxon>
    </lineage>
</organism>
<reference evidence="4 5" key="1">
    <citation type="submission" date="2024-02" db="EMBL/GenBank/DDBJ databases">
        <title>De novo assembly and annotation of 12 fungi associated with fruit tree decline syndrome in Ontario, Canada.</title>
        <authorList>
            <person name="Sulman M."/>
            <person name="Ellouze W."/>
            <person name="Ilyukhin E."/>
        </authorList>
    </citation>
    <scope>NUCLEOTIDE SEQUENCE [LARGE SCALE GENOMIC DNA]</scope>
    <source>
        <strain evidence="4 5">FDS-637</strain>
    </source>
</reference>
<dbReference type="GeneID" id="92006630"/>
<feature type="compositionally biased region" description="Basic and acidic residues" evidence="2">
    <location>
        <begin position="20"/>
        <end position="33"/>
    </location>
</feature>
<feature type="region of interest" description="Disordered" evidence="2">
    <location>
        <begin position="1"/>
        <end position="33"/>
    </location>
</feature>
<dbReference type="InterPro" id="IPR036397">
    <property type="entry name" value="RNaseH_sf"/>
</dbReference>
<comment type="caution">
    <text evidence="4">The sequence shown here is derived from an EMBL/GenBank/DDBJ whole genome shotgun (WGS) entry which is preliminary data.</text>
</comment>
<dbReference type="InterPro" id="IPR012337">
    <property type="entry name" value="RNaseH-like_sf"/>
</dbReference>
<keyword evidence="1" id="KW-0694">RNA-binding</keyword>
<evidence type="ECO:0000259" key="3">
    <source>
        <dbReference type="PROSITE" id="PS50994"/>
    </source>
</evidence>
<dbReference type="Gene3D" id="3.30.420.10">
    <property type="entry name" value="Ribonuclease H-like superfamily/Ribonuclease H"/>
    <property type="match status" value="1"/>
</dbReference>
<evidence type="ECO:0000313" key="4">
    <source>
        <dbReference type="EMBL" id="KAL0263564.1"/>
    </source>
</evidence>
<gene>
    <name evidence="4" type="ORF">SLS55_002545</name>
</gene>
<accession>A0ABR3CSG4</accession>
<evidence type="ECO:0000256" key="1">
    <source>
        <dbReference type="ARBA" id="ARBA00022884"/>
    </source>
</evidence>
<dbReference type="RefSeq" id="XP_066636593.1">
    <property type="nucleotide sequence ID" value="XM_066774026.1"/>
</dbReference>
<dbReference type="PROSITE" id="PS50994">
    <property type="entry name" value="INTEGRASE"/>
    <property type="match status" value="1"/>
</dbReference>
<protein>
    <recommendedName>
        <fullName evidence="3">Integrase catalytic domain-containing protein</fullName>
    </recommendedName>
</protein>
<proteinExistence type="predicted"/>
<keyword evidence="5" id="KW-1185">Reference proteome</keyword>
<evidence type="ECO:0000313" key="5">
    <source>
        <dbReference type="Proteomes" id="UP001430584"/>
    </source>
</evidence>
<dbReference type="EMBL" id="JAJVCZ030000002">
    <property type="protein sequence ID" value="KAL0263564.1"/>
    <property type="molecule type" value="Genomic_DNA"/>
</dbReference>
<dbReference type="InterPro" id="IPR001584">
    <property type="entry name" value="Integrase_cat-core"/>
</dbReference>
<sequence>MMDQTQQEKPTDVHQPLRASTDESKSTDERKCKKPSDTLHEILFVFKLAVKRRTLELLTGLGSKECSELIEEFEFYEGQIEGSDRSTVEAVLEVAVISERHYGHELIKHISKGLTWHENLQLANKIEDLLKQKIKAPLRERREQLGAIYLAAKERGYTGTILEFFAEQYSVDEKGSDQSHEDKKLHPIQEPAEPREIQAMDFVVKLPPTRNSFDMLLSITRKATKELLLLKGKENWSAPQWADKYVRKILSHGWGIPRIQITDRDLRFTYAFWKQVCQKLGIAQHMTTGRRYRWSGAAL</sequence>
<feature type="domain" description="Integrase catalytic" evidence="3">
    <location>
        <begin position="190"/>
        <end position="299"/>
    </location>
</feature>
<dbReference type="SUPFAM" id="SSF53098">
    <property type="entry name" value="Ribonuclease H-like"/>
    <property type="match status" value="1"/>
</dbReference>
<name>A0ABR3CSG4_9PEZI</name>